<evidence type="ECO:0008006" key="4">
    <source>
        <dbReference type="Google" id="ProtNLM"/>
    </source>
</evidence>
<evidence type="ECO:0000256" key="1">
    <source>
        <dbReference type="SAM" id="Phobius"/>
    </source>
</evidence>
<keyword evidence="3" id="KW-1185">Reference proteome</keyword>
<feature type="transmembrane region" description="Helical" evidence="1">
    <location>
        <begin position="117"/>
        <end position="134"/>
    </location>
</feature>
<feature type="transmembrane region" description="Helical" evidence="1">
    <location>
        <begin position="65"/>
        <end position="85"/>
    </location>
</feature>
<feature type="transmembrane region" description="Helical" evidence="1">
    <location>
        <begin position="285"/>
        <end position="305"/>
    </location>
</feature>
<keyword evidence="1" id="KW-0812">Transmembrane</keyword>
<sequence>MKDEIIAHLNDPGQLEKLYRSNKVPFKRAFSTLYPELKGNTLADFWNERLNYESDELAWGTGRELAFVIIASLVAGLIAKLPAFLNIEQEFFYSRNIGFIIFPVLSAYFAWKNNLATSKIASIAGLTLVGLLFINFLPDVKKSDTLLLSCIHLPLFLWSILSFAFVGETRNNDEKRLSYLRYNGDLVVMTTLILIAGGIMTGVTIGLFGLIGLKIEKFYFENVVVFGLPAAPIVGTYLTQTNPQLVGKVSPVLAKLFSPLVLVMLVIYLIAIIYSGKDPYNDREFLLMFNGLLVGVMAIIFFSVAETSMTTKSRPEVWVLFLLSIVTVLVNGIALSAILFRISTWGITPNRAAILGGNILILLNLLLVTVQLFKVISKKTTINEVGKAIASYLPIYCLWTVIVTFLFPYLFGFK</sequence>
<proteinExistence type="predicted"/>
<keyword evidence="1" id="KW-1133">Transmembrane helix</keyword>
<feature type="transmembrane region" description="Helical" evidence="1">
    <location>
        <begin position="92"/>
        <end position="111"/>
    </location>
</feature>
<keyword evidence="1" id="KW-0472">Membrane</keyword>
<dbReference type="Proteomes" id="UP000501802">
    <property type="component" value="Chromosome"/>
</dbReference>
<evidence type="ECO:0000313" key="2">
    <source>
        <dbReference type="EMBL" id="QIP17825.1"/>
    </source>
</evidence>
<feature type="transmembrane region" description="Helical" evidence="1">
    <location>
        <begin position="352"/>
        <end position="373"/>
    </location>
</feature>
<gene>
    <name evidence="2" type="ORF">G8759_14930</name>
</gene>
<accession>A0A6G9AZU0</accession>
<feature type="transmembrane region" description="Helical" evidence="1">
    <location>
        <begin position="218"/>
        <end position="240"/>
    </location>
</feature>
<feature type="transmembrane region" description="Helical" evidence="1">
    <location>
        <begin position="317"/>
        <end position="340"/>
    </location>
</feature>
<dbReference type="RefSeq" id="WP_167218992.1">
    <property type="nucleotide sequence ID" value="NZ_CP050063.1"/>
</dbReference>
<dbReference type="KEGG" id="spib:G8759_14930"/>
<feature type="transmembrane region" description="Helical" evidence="1">
    <location>
        <begin position="186"/>
        <end position="211"/>
    </location>
</feature>
<evidence type="ECO:0000313" key="3">
    <source>
        <dbReference type="Proteomes" id="UP000501802"/>
    </source>
</evidence>
<name>A0A6G9AZU0_9BACT</name>
<protein>
    <recommendedName>
        <fullName evidence="4">DUF4153 domain-containing protein</fullName>
    </recommendedName>
</protein>
<organism evidence="2 3">
    <name type="scientific">Spirosoma aureum</name>
    <dbReference type="NCBI Taxonomy" id="2692134"/>
    <lineage>
        <taxon>Bacteria</taxon>
        <taxon>Pseudomonadati</taxon>
        <taxon>Bacteroidota</taxon>
        <taxon>Cytophagia</taxon>
        <taxon>Cytophagales</taxon>
        <taxon>Cytophagaceae</taxon>
        <taxon>Spirosoma</taxon>
    </lineage>
</organism>
<feature type="transmembrane region" description="Helical" evidence="1">
    <location>
        <begin position="393"/>
        <end position="411"/>
    </location>
</feature>
<dbReference type="EMBL" id="CP050063">
    <property type="protein sequence ID" value="QIP17825.1"/>
    <property type="molecule type" value="Genomic_DNA"/>
</dbReference>
<reference evidence="2 3" key="1">
    <citation type="submission" date="2020-03" db="EMBL/GenBank/DDBJ databases">
        <authorList>
            <person name="Kim M.K."/>
        </authorList>
    </citation>
    <scope>NUCLEOTIDE SEQUENCE [LARGE SCALE GENOMIC DNA]</scope>
    <source>
        <strain evidence="2 3">BT328</strain>
    </source>
</reference>
<dbReference type="AlphaFoldDB" id="A0A6G9AZU0"/>
<feature type="transmembrane region" description="Helical" evidence="1">
    <location>
        <begin position="146"/>
        <end position="166"/>
    </location>
</feature>
<feature type="transmembrane region" description="Helical" evidence="1">
    <location>
        <begin position="252"/>
        <end position="273"/>
    </location>
</feature>